<reference evidence="2 3" key="2">
    <citation type="journal article" date="2014" name="J. Gen. Appl. Microbiol.">
        <title>The early diverging ascomycetous budding yeast Saitoella complicata has three histone deacetylases belonging to the Clr6, Hos2, and Rpd3 lineages.</title>
        <authorList>
            <person name="Nishida H."/>
            <person name="Matsumoto T."/>
            <person name="Kondo S."/>
            <person name="Hamamoto M."/>
            <person name="Yoshikawa H."/>
        </authorList>
    </citation>
    <scope>NUCLEOTIDE SEQUENCE [LARGE SCALE GENOMIC DNA]</scope>
    <source>
        <strain evidence="2 3">NRRL Y-17804</strain>
    </source>
</reference>
<sequence>MGSLILPARCFTSSLPARLTGFTRLLFGLDRKDRKFKDDEMTAATTTTTMNAPTEQAQPRERVARQKSAAKRLSSIFSHDSATTAVTANTAEKQEDLFSIADHLGRLNSPSLADKQRFFADAEKEDTLKTLAMTAKLDRALERRLGNQDAKERKSGCDVIAEEVVLAEPVTGAAQL</sequence>
<gene>
    <name evidence="2" type="ORF">G7K_2328-t1</name>
</gene>
<organism evidence="2 3">
    <name type="scientific">Saitoella complicata (strain BCRC 22490 / CBS 7301 / JCM 7358 / NBRC 10748 / NRRL Y-17804)</name>
    <dbReference type="NCBI Taxonomy" id="698492"/>
    <lineage>
        <taxon>Eukaryota</taxon>
        <taxon>Fungi</taxon>
        <taxon>Dikarya</taxon>
        <taxon>Ascomycota</taxon>
        <taxon>Taphrinomycotina</taxon>
        <taxon>Taphrinomycotina incertae sedis</taxon>
        <taxon>Saitoella</taxon>
    </lineage>
</organism>
<keyword evidence="3" id="KW-1185">Reference proteome</keyword>
<feature type="region of interest" description="Disordered" evidence="1">
    <location>
        <begin position="42"/>
        <end position="61"/>
    </location>
</feature>
<dbReference type="Proteomes" id="UP000033140">
    <property type="component" value="Unassembled WGS sequence"/>
</dbReference>
<reference evidence="2 3" key="3">
    <citation type="journal article" date="2015" name="Genome Announc.">
        <title>Draft Genome Sequence of the Archiascomycetous Yeast Saitoella complicata.</title>
        <authorList>
            <person name="Yamauchi K."/>
            <person name="Kondo S."/>
            <person name="Hamamoto M."/>
            <person name="Takahashi Y."/>
            <person name="Ogura Y."/>
            <person name="Hayashi T."/>
            <person name="Nishida H."/>
        </authorList>
    </citation>
    <scope>NUCLEOTIDE SEQUENCE [LARGE SCALE GENOMIC DNA]</scope>
    <source>
        <strain evidence="2 3">NRRL Y-17804</strain>
    </source>
</reference>
<accession>A0A0E9NEM3</accession>
<name>A0A0E9NEM3_SAICN</name>
<evidence type="ECO:0000313" key="2">
    <source>
        <dbReference type="EMBL" id="GAO48146.1"/>
    </source>
</evidence>
<dbReference type="EMBL" id="BACD03000013">
    <property type="protein sequence ID" value="GAO48146.1"/>
    <property type="molecule type" value="Genomic_DNA"/>
</dbReference>
<reference evidence="2 3" key="1">
    <citation type="journal article" date="2011" name="J. Gen. Appl. Microbiol.">
        <title>Draft genome sequencing of the enigmatic yeast Saitoella complicata.</title>
        <authorList>
            <person name="Nishida H."/>
            <person name="Hamamoto M."/>
            <person name="Sugiyama J."/>
        </authorList>
    </citation>
    <scope>NUCLEOTIDE SEQUENCE [LARGE SCALE GENOMIC DNA]</scope>
    <source>
        <strain evidence="2 3">NRRL Y-17804</strain>
    </source>
</reference>
<protein>
    <submittedName>
        <fullName evidence="2">Uncharacterized protein</fullName>
    </submittedName>
</protein>
<comment type="caution">
    <text evidence="2">The sequence shown here is derived from an EMBL/GenBank/DDBJ whole genome shotgun (WGS) entry which is preliminary data.</text>
</comment>
<dbReference type="AlphaFoldDB" id="A0A0E9NEM3"/>
<evidence type="ECO:0000256" key="1">
    <source>
        <dbReference type="SAM" id="MobiDB-lite"/>
    </source>
</evidence>
<proteinExistence type="predicted"/>
<evidence type="ECO:0000313" key="3">
    <source>
        <dbReference type="Proteomes" id="UP000033140"/>
    </source>
</evidence>